<feature type="transmembrane region" description="Helical" evidence="12">
    <location>
        <begin position="329"/>
        <end position="347"/>
    </location>
</feature>
<dbReference type="NCBIfam" id="TIGR04407">
    <property type="entry name" value="LptF_YjgP"/>
    <property type="match status" value="1"/>
</dbReference>
<evidence type="ECO:0000256" key="4">
    <source>
        <dbReference type="ARBA" id="ARBA00014213"/>
    </source>
</evidence>
<dbReference type="PANTHER" id="PTHR33529">
    <property type="entry name" value="SLR0882 PROTEIN-RELATED"/>
    <property type="match status" value="1"/>
</dbReference>
<dbReference type="OrthoDB" id="9778062at2"/>
<feature type="transmembrane region" description="Helical" evidence="12">
    <location>
        <begin position="56"/>
        <end position="78"/>
    </location>
</feature>
<comment type="subcellular location">
    <subcellularLocation>
        <location evidence="2">Cell inner membrane</location>
        <topology evidence="2">Multi-pass membrane protein</topology>
    </subcellularLocation>
</comment>
<dbReference type="EMBL" id="QEWQ01000001">
    <property type="protein sequence ID" value="PWD81912.1"/>
    <property type="molecule type" value="Genomic_DNA"/>
</dbReference>
<feature type="transmembrane region" description="Helical" evidence="12">
    <location>
        <begin position="297"/>
        <end position="317"/>
    </location>
</feature>
<name>A0A2U2AGY0_9GAMM</name>
<keyword evidence="8 12" id="KW-0812">Transmembrane</keyword>
<gene>
    <name evidence="13" type="primary">lptF</name>
    <name evidence="13" type="ORF">DC083_01665</name>
</gene>
<evidence type="ECO:0000256" key="2">
    <source>
        <dbReference type="ARBA" id="ARBA00004429"/>
    </source>
</evidence>
<evidence type="ECO:0000256" key="6">
    <source>
        <dbReference type="ARBA" id="ARBA00022475"/>
    </source>
</evidence>
<keyword evidence="6" id="KW-1003">Cell membrane</keyword>
<dbReference type="RefSeq" id="WP_109188531.1">
    <property type="nucleotide sequence ID" value="NZ_BMYA01000001.1"/>
</dbReference>
<keyword evidence="14" id="KW-1185">Reference proteome</keyword>
<dbReference type="InterPro" id="IPR030922">
    <property type="entry name" value="LptF"/>
</dbReference>
<comment type="caution">
    <text evidence="13">The sequence shown here is derived from an EMBL/GenBank/DDBJ whole genome shotgun (WGS) entry which is preliminary data.</text>
</comment>
<dbReference type="GO" id="GO:0015920">
    <property type="term" value="P:lipopolysaccharide transport"/>
    <property type="evidence" value="ECO:0007669"/>
    <property type="project" value="TreeGrafter"/>
</dbReference>
<evidence type="ECO:0000256" key="8">
    <source>
        <dbReference type="ARBA" id="ARBA00022692"/>
    </source>
</evidence>
<evidence type="ECO:0000256" key="7">
    <source>
        <dbReference type="ARBA" id="ARBA00022519"/>
    </source>
</evidence>
<evidence type="ECO:0000256" key="5">
    <source>
        <dbReference type="ARBA" id="ARBA00022448"/>
    </source>
</evidence>
<comment type="similarity">
    <text evidence="3">Belongs to the LptF/LptG family.</text>
</comment>
<dbReference type="InterPro" id="IPR005495">
    <property type="entry name" value="LptG/LptF_permease"/>
</dbReference>
<feature type="transmembrane region" description="Helical" evidence="12">
    <location>
        <begin position="268"/>
        <end position="285"/>
    </location>
</feature>
<sequence>MKLIDRYIRREILTTFAAVLLVLISILLVQRLAFYLNQVINGTLSQSAVFSLLGLQIVRFITELLPLSFLLASILAFGRLYKDSEMTAFYALGMPVKRLYRILLQVGIPLSFVVLVLNFWIVPEIAQIQEIVLKKAREEAQLTILKPGVFQKFAEGQHIVYVQRINPNTGYLENVFIKSNEANGNTAITFAKEGLQEIDENNTRFIILKDGARTTITPEYSEVAHFEVMRTRLDTTKQDNWPKAIAWSTKELFENPSPLYKRELQRRLSGSISVFLLILLIPALSHSRPRQGRFNKLIIGVIFYVFYFNLLGMGLAWMKNGTVNPDLGIWWIHILMFIVAFIVYRRYNRSL</sequence>
<evidence type="ECO:0000256" key="10">
    <source>
        <dbReference type="ARBA" id="ARBA00023136"/>
    </source>
</evidence>
<comment type="function">
    <text evidence="1">Part of the ABC transporter complex LptBFG involved in the translocation of lipopolysaccharide (LPS) from the inner membrane to the outer membrane.</text>
</comment>
<accession>A0A2U2AGY0</accession>
<evidence type="ECO:0000256" key="3">
    <source>
        <dbReference type="ARBA" id="ARBA00007725"/>
    </source>
</evidence>
<evidence type="ECO:0000313" key="14">
    <source>
        <dbReference type="Proteomes" id="UP000245020"/>
    </source>
</evidence>
<proteinExistence type="inferred from homology"/>
<reference evidence="14" key="1">
    <citation type="submission" date="2018-05" db="EMBL/GenBank/DDBJ databases">
        <title>Ignatzschineria dubaiensis sp. nov., isolated from necrotic foot tissues of dromedaries (Camelus dromedarius) and associated maggots in Dubai, United Arab Emirates.</title>
        <authorList>
            <person name="Tsang C.C."/>
            <person name="Tang J.Y.M."/>
            <person name="Fong J.Y.H."/>
            <person name="Kinne J."/>
            <person name="Lee H.H."/>
            <person name="Joseph M."/>
            <person name="Jose S."/>
            <person name="Schuster R.K."/>
            <person name="Tang Y."/>
            <person name="Sivakumar S."/>
            <person name="Chen J.H.K."/>
            <person name="Teng J.L.L."/>
            <person name="Lau S.K.P."/>
            <person name="Wernery U."/>
            <person name="Woo P.C.Y."/>
        </authorList>
    </citation>
    <scope>NUCLEOTIDE SEQUENCE [LARGE SCALE GENOMIC DNA]</scope>
    <source>
        <strain evidence="14">KCTC 22644</strain>
    </source>
</reference>
<organism evidence="13 14">
    <name type="scientific">Ignatzschineria ureiclastica</name>
    <dbReference type="NCBI Taxonomy" id="472582"/>
    <lineage>
        <taxon>Bacteria</taxon>
        <taxon>Pseudomonadati</taxon>
        <taxon>Pseudomonadota</taxon>
        <taxon>Gammaproteobacteria</taxon>
        <taxon>Cardiobacteriales</taxon>
        <taxon>Ignatzschineriaceae</taxon>
        <taxon>Ignatzschineria</taxon>
    </lineage>
</organism>
<dbReference type="PANTHER" id="PTHR33529:SF7">
    <property type="entry name" value="LIPOPOLYSACCHARIDE EXPORT SYSTEM PERMEASE PROTEIN LPTF"/>
    <property type="match status" value="1"/>
</dbReference>
<keyword evidence="10 12" id="KW-0472">Membrane</keyword>
<dbReference type="Pfam" id="PF03739">
    <property type="entry name" value="LptF_LptG"/>
    <property type="match status" value="1"/>
</dbReference>
<evidence type="ECO:0000256" key="1">
    <source>
        <dbReference type="ARBA" id="ARBA00002265"/>
    </source>
</evidence>
<evidence type="ECO:0000313" key="13">
    <source>
        <dbReference type="EMBL" id="PWD81912.1"/>
    </source>
</evidence>
<evidence type="ECO:0000256" key="11">
    <source>
        <dbReference type="ARBA" id="ARBA00026081"/>
    </source>
</evidence>
<evidence type="ECO:0000256" key="12">
    <source>
        <dbReference type="SAM" id="Phobius"/>
    </source>
</evidence>
<dbReference type="GO" id="GO:0043190">
    <property type="term" value="C:ATP-binding cassette (ABC) transporter complex"/>
    <property type="evidence" value="ECO:0007669"/>
    <property type="project" value="InterPro"/>
</dbReference>
<comment type="subunit">
    <text evidence="11">Component of the lipopolysaccharide transport and assembly complex. The LptBFG transporter is composed of two ATP-binding proteins (LptB) and two transmembrane proteins (LptF and LptG).</text>
</comment>
<dbReference type="AlphaFoldDB" id="A0A2U2AGY0"/>
<evidence type="ECO:0000256" key="9">
    <source>
        <dbReference type="ARBA" id="ARBA00022989"/>
    </source>
</evidence>
<dbReference type="GO" id="GO:0055085">
    <property type="term" value="P:transmembrane transport"/>
    <property type="evidence" value="ECO:0007669"/>
    <property type="project" value="InterPro"/>
</dbReference>
<protein>
    <recommendedName>
        <fullName evidence="4">Lipopolysaccharide export system permease protein LptF</fullName>
    </recommendedName>
</protein>
<dbReference type="Proteomes" id="UP000245020">
    <property type="component" value="Unassembled WGS sequence"/>
</dbReference>
<feature type="transmembrane region" description="Helical" evidence="12">
    <location>
        <begin position="99"/>
        <end position="121"/>
    </location>
</feature>
<keyword evidence="9 12" id="KW-1133">Transmembrane helix</keyword>
<feature type="transmembrane region" description="Helical" evidence="12">
    <location>
        <begin position="12"/>
        <end position="36"/>
    </location>
</feature>
<keyword evidence="7" id="KW-0997">Cell inner membrane</keyword>
<keyword evidence="5" id="KW-0813">Transport</keyword>